<feature type="compositionally biased region" description="Low complexity" evidence="1">
    <location>
        <begin position="180"/>
        <end position="191"/>
    </location>
</feature>
<evidence type="ECO:0000313" key="2">
    <source>
        <dbReference type="EMBL" id="KAF9738878.1"/>
    </source>
</evidence>
<reference evidence="2" key="1">
    <citation type="journal article" date="2020" name="Mol. Plant Microbe Interact.">
        <title>Genome Sequence of the Biocontrol Agent Coniothyrium minitans strain Conio (IMI 134523).</title>
        <authorList>
            <person name="Patel D."/>
            <person name="Shittu T.A."/>
            <person name="Baroncelli R."/>
            <person name="Muthumeenakshi S."/>
            <person name="Osborne T.H."/>
            <person name="Janganan T.K."/>
            <person name="Sreenivasaprasad S."/>
        </authorList>
    </citation>
    <scope>NUCLEOTIDE SEQUENCE</scope>
    <source>
        <strain evidence="2">Conio</strain>
    </source>
</reference>
<organism evidence="2 3">
    <name type="scientific">Paraphaeosphaeria minitans</name>
    <dbReference type="NCBI Taxonomy" id="565426"/>
    <lineage>
        <taxon>Eukaryota</taxon>
        <taxon>Fungi</taxon>
        <taxon>Dikarya</taxon>
        <taxon>Ascomycota</taxon>
        <taxon>Pezizomycotina</taxon>
        <taxon>Dothideomycetes</taxon>
        <taxon>Pleosporomycetidae</taxon>
        <taxon>Pleosporales</taxon>
        <taxon>Massarineae</taxon>
        <taxon>Didymosphaeriaceae</taxon>
        <taxon>Paraphaeosphaeria</taxon>
    </lineage>
</organism>
<protein>
    <submittedName>
        <fullName evidence="2">Uncharacterized protein</fullName>
    </submittedName>
</protein>
<sequence>MTWATLMSSAASYDAAACVNLTDVAGTSREARPQAPQAQLLCQSSARIASLESSIRPDATAIPSTLDHNTTKERRLPKPISFRDPGDLTEYVFVDHEEKGNMISDESGDPLKPKHVPRETARRNPRVCYTATTAGPWRGAADDADIDLSPIALPVIEPLIPPTPGPYWRSSLLNKRDRCTASSTATPGSSAENSTNRLRLQRRRSDFPEGRDLAGPASTKNIAPRGADRLLYAGSWADNRQTRTHGWLCLHLARNADPRDVRPEPGAALQTTVLSMDTGETISHICPNYVPHTTSERIRTANPAKTINERYVESERGVCGNQAQPGVKNGLVLPRATDAVGHNLVLYQALSHAWHSVEILDRAASPFKDPVLWSSALSSKDPTSWPAKIRKQAASTVYEPMWAMMFSSSQLVFLQDNDEPGMGCSRCSRRVACLQCAQISNRRFQSFSSCVLEQAVLTRLHTSWYRVLYTQVDKNVYVYMATSVVAIRKRRVCRAGKAGCDEFCPGGEPARLRFKSVSHITAIWFIEISEVPLNSDGRSLALYARRGGGVLQAGPLHLLHEGSTARKPAIAVAKKAAPKARKALLLLLRVGGCPVCLVCVLGSKERVAADTRLHGLPSSHRCWHQALENQKARYESKMARQELRRHVCRVPVGVAES</sequence>
<name>A0A9P6KTH9_9PLEO</name>
<gene>
    <name evidence="2" type="ORF">PMIN01_04161</name>
</gene>
<feature type="compositionally biased region" description="Basic and acidic residues" evidence="1">
    <location>
        <begin position="203"/>
        <end position="212"/>
    </location>
</feature>
<feature type="region of interest" description="Disordered" evidence="1">
    <location>
        <begin position="178"/>
        <end position="222"/>
    </location>
</feature>
<dbReference type="EMBL" id="WJXW01000003">
    <property type="protein sequence ID" value="KAF9738878.1"/>
    <property type="molecule type" value="Genomic_DNA"/>
</dbReference>
<dbReference type="AlphaFoldDB" id="A0A9P6KTH9"/>
<feature type="region of interest" description="Disordered" evidence="1">
    <location>
        <begin position="59"/>
        <end position="81"/>
    </location>
</feature>
<feature type="region of interest" description="Disordered" evidence="1">
    <location>
        <begin position="101"/>
        <end position="123"/>
    </location>
</feature>
<feature type="compositionally biased region" description="Basic and acidic residues" evidence="1">
    <location>
        <begin position="109"/>
        <end position="122"/>
    </location>
</feature>
<dbReference type="OrthoDB" id="10686337at2759"/>
<evidence type="ECO:0000313" key="3">
    <source>
        <dbReference type="Proteomes" id="UP000756921"/>
    </source>
</evidence>
<accession>A0A9P6KTH9</accession>
<comment type="caution">
    <text evidence="2">The sequence shown here is derived from an EMBL/GenBank/DDBJ whole genome shotgun (WGS) entry which is preliminary data.</text>
</comment>
<evidence type="ECO:0000256" key="1">
    <source>
        <dbReference type="SAM" id="MobiDB-lite"/>
    </source>
</evidence>
<keyword evidence="3" id="KW-1185">Reference proteome</keyword>
<dbReference type="Proteomes" id="UP000756921">
    <property type="component" value="Unassembled WGS sequence"/>
</dbReference>
<proteinExistence type="predicted"/>